<dbReference type="InterPro" id="IPR052709">
    <property type="entry name" value="Transposase-MT_Hybrid"/>
</dbReference>
<dbReference type="AlphaFoldDB" id="A0A8X6YIA3"/>
<sequence length="89" mass="10522">MIKANRRITINGVAEELGKGNELAHKIINDILRYRKVSARWVPRQLTLTHVEQHMADNLEHFVRLHEDGNDFLYRIETGKEPWVHHFTP</sequence>
<keyword evidence="2" id="KW-1185">Reference proteome</keyword>
<evidence type="ECO:0000313" key="2">
    <source>
        <dbReference type="Proteomes" id="UP000886998"/>
    </source>
</evidence>
<dbReference type="PANTHER" id="PTHR46060">
    <property type="entry name" value="MARINER MOS1 TRANSPOSASE-LIKE PROTEIN"/>
    <property type="match status" value="1"/>
</dbReference>
<gene>
    <name evidence="1" type="primary">X975_20957</name>
    <name evidence="1" type="ORF">TNIN_309861</name>
</gene>
<organism evidence="1 2">
    <name type="scientific">Trichonephila inaurata madagascariensis</name>
    <dbReference type="NCBI Taxonomy" id="2747483"/>
    <lineage>
        <taxon>Eukaryota</taxon>
        <taxon>Metazoa</taxon>
        <taxon>Ecdysozoa</taxon>
        <taxon>Arthropoda</taxon>
        <taxon>Chelicerata</taxon>
        <taxon>Arachnida</taxon>
        <taxon>Araneae</taxon>
        <taxon>Araneomorphae</taxon>
        <taxon>Entelegynae</taxon>
        <taxon>Araneoidea</taxon>
        <taxon>Nephilidae</taxon>
        <taxon>Trichonephila</taxon>
        <taxon>Trichonephila inaurata</taxon>
    </lineage>
</organism>
<name>A0A8X6YIA3_9ARAC</name>
<dbReference type="EMBL" id="BMAV01019194">
    <property type="protein sequence ID" value="GFY71979.1"/>
    <property type="molecule type" value="Genomic_DNA"/>
</dbReference>
<dbReference type="PANTHER" id="PTHR46060:SF1">
    <property type="entry name" value="MARINER MOS1 TRANSPOSASE-LIKE PROTEIN"/>
    <property type="match status" value="1"/>
</dbReference>
<comment type="caution">
    <text evidence="1">The sequence shown here is derived from an EMBL/GenBank/DDBJ whole genome shotgun (WGS) entry which is preliminary data.</text>
</comment>
<dbReference type="OrthoDB" id="6418447at2759"/>
<evidence type="ECO:0000313" key="1">
    <source>
        <dbReference type="EMBL" id="GFY71979.1"/>
    </source>
</evidence>
<dbReference type="Proteomes" id="UP000886998">
    <property type="component" value="Unassembled WGS sequence"/>
</dbReference>
<protein>
    <submittedName>
        <fullName evidence="1">Histone-lysine N-methyltransferase SETMAR</fullName>
    </submittedName>
</protein>
<reference evidence="1" key="1">
    <citation type="submission" date="2020-08" db="EMBL/GenBank/DDBJ databases">
        <title>Multicomponent nature underlies the extraordinary mechanical properties of spider dragline silk.</title>
        <authorList>
            <person name="Kono N."/>
            <person name="Nakamura H."/>
            <person name="Mori M."/>
            <person name="Yoshida Y."/>
            <person name="Ohtoshi R."/>
            <person name="Malay A.D."/>
            <person name="Moran D.A.P."/>
            <person name="Tomita M."/>
            <person name="Numata K."/>
            <person name="Arakawa K."/>
        </authorList>
    </citation>
    <scope>NUCLEOTIDE SEQUENCE</scope>
</reference>
<accession>A0A8X6YIA3</accession>
<proteinExistence type="predicted"/>